<dbReference type="EMBL" id="FSRC01000001">
    <property type="protein sequence ID" value="SIN72868.1"/>
    <property type="molecule type" value="Genomic_DNA"/>
</dbReference>
<keyword evidence="4 11" id="KW-0274">FAD</keyword>
<dbReference type="SUPFAM" id="SSF56645">
    <property type="entry name" value="Acyl-CoA dehydrogenase NM domain-like"/>
    <property type="match status" value="1"/>
</dbReference>
<keyword evidence="5" id="KW-0809">Transit peptide</keyword>
<keyword evidence="3 11" id="KW-0285">Flavoprotein</keyword>
<feature type="domain" description="Acyl-CoA dehydrogenase/oxidase C-terminal" evidence="12">
    <location>
        <begin position="247"/>
        <end position="393"/>
    </location>
</feature>
<evidence type="ECO:0000256" key="2">
    <source>
        <dbReference type="ARBA" id="ARBA00009347"/>
    </source>
</evidence>
<evidence type="ECO:0000256" key="6">
    <source>
        <dbReference type="ARBA" id="ARBA00023002"/>
    </source>
</evidence>
<comment type="catalytic activity">
    <reaction evidence="10">
        <text>glutaryl-CoA + oxidized [electron-transfer flavoprotein] + 2 H(+) = (2E)-butenoyl-CoA + reduced [electron-transfer flavoprotein] + CO2</text>
        <dbReference type="Rhea" id="RHEA:13389"/>
        <dbReference type="Rhea" id="RHEA-COMP:10685"/>
        <dbReference type="Rhea" id="RHEA-COMP:10686"/>
        <dbReference type="ChEBI" id="CHEBI:15378"/>
        <dbReference type="ChEBI" id="CHEBI:16526"/>
        <dbReference type="ChEBI" id="CHEBI:57332"/>
        <dbReference type="ChEBI" id="CHEBI:57378"/>
        <dbReference type="ChEBI" id="CHEBI:57692"/>
        <dbReference type="ChEBI" id="CHEBI:58307"/>
        <dbReference type="EC" id="1.3.8.6"/>
    </reaction>
</comment>
<comment type="pathway">
    <text evidence="8">Amino-acid metabolism; tryptophan metabolism.</text>
</comment>
<dbReference type="AlphaFoldDB" id="A0A1N6DPZ1"/>
<sequence>MESKSTQKTQKQDLFEGVDFLQIDDLLTEEHLLIRSSMRDFVKKEISPYIEDWAQNAHFPSEIVQKFGDVGAFGPQIPLEYGGGGLDYISYGLIMQEIERGDSGMRSTASVQGSLVMYPIYKFGSEEQRKKYLPKLASGEYLGCFGLTEPDHGSNPSGMVTNFKDMGDHYLLNGAKMWISNSPEADIAVVWAKNEEGRIHGLIVERGMEGFSTPTTHNKWSLRASCTGELVFDNVRVPKENLLPNKSGLGAPLMCLDSARFGIAWGAIGAAMDCYDSARKYALERIQFDKPIASFQLVQKKLAEMLTEITKAQLLAWKVGKMMNEGKAKTVHISMAKRNNVEMALQIAREARQIHGGMGITGEYPIMRHMMNLESVITYEGTHDIHLLILGNEITGIPAFK</sequence>
<evidence type="ECO:0000259" key="12">
    <source>
        <dbReference type="Pfam" id="PF00441"/>
    </source>
</evidence>
<evidence type="ECO:0000256" key="11">
    <source>
        <dbReference type="RuleBase" id="RU362125"/>
    </source>
</evidence>
<reference evidence="16" key="1">
    <citation type="submission" date="2016-11" db="EMBL/GenBank/DDBJ databases">
        <authorList>
            <person name="Varghese N."/>
            <person name="Submissions S."/>
        </authorList>
    </citation>
    <scope>NUCLEOTIDE SEQUENCE [LARGE SCALE GENOMIC DNA]</scope>
    <source>
        <strain evidence="16">DSM 15292</strain>
    </source>
</reference>
<evidence type="ECO:0000259" key="14">
    <source>
        <dbReference type="Pfam" id="PF02771"/>
    </source>
</evidence>
<evidence type="ECO:0000256" key="8">
    <source>
        <dbReference type="ARBA" id="ARBA00037927"/>
    </source>
</evidence>
<evidence type="ECO:0000256" key="1">
    <source>
        <dbReference type="ARBA" id="ARBA00001974"/>
    </source>
</evidence>
<dbReference type="PANTHER" id="PTHR42807:SF1">
    <property type="entry name" value="GLUTARYL-COA DEHYDROGENASE, MITOCHONDRIAL"/>
    <property type="match status" value="1"/>
</dbReference>
<evidence type="ECO:0000256" key="5">
    <source>
        <dbReference type="ARBA" id="ARBA00022946"/>
    </source>
</evidence>
<dbReference type="STRING" id="226505.SAMN05444394_1248"/>
<dbReference type="Pfam" id="PF00441">
    <property type="entry name" value="Acyl-CoA_dh_1"/>
    <property type="match status" value="1"/>
</dbReference>
<proteinExistence type="inferred from homology"/>
<dbReference type="Gene3D" id="1.10.540.10">
    <property type="entry name" value="Acyl-CoA dehydrogenase/oxidase, N-terminal domain"/>
    <property type="match status" value="1"/>
</dbReference>
<dbReference type="OrthoDB" id="1489360at2"/>
<dbReference type="InterPro" id="IPR009075">
    <property type="entry name" value="AcylCo_DH/oxidase_C"/>
</dbReference>
<comment type="cofactor">
    <cofactor evidence="1 11">
        <name>FAD</name>
        <dbReference type="ChEBI" id="CHEBI:57692"/>
    </cofactor>
</comment>
<comment type="similarity">
    <text evidence="2 11">Belongs to the acyl-CoA dehydrogenase family.</text>
</comment>
<gene>
    <name evidence="15" type="ORF">SAMN05444394_1248</name>
</gene>
<evidence type="ECO:0000256" key="4">
    <source>
        <dbReference type="ARBA" id="ARBA00022827"/>
    </source>
</evidence>
<accession>A0A1N6DPZ1</accession>
<evidence type="ECO:0000256" key="3">
    <source>
        <dbReference type="ARBA" id="ARBA00022630"/>
    </source>
</evidence>
<evidence type="ECO:0000259" key="13">
    <source>
        <dbReference type="Pfam" id="PF02770"/>
    </source>
</evidence>
<dbReference type="GO" id="GO:0033539">
    <property type="term" value="P:fatty acid beta-oxidation using acyl-CoA dehydrogenase"/>
    <property type="evidence" value="ECO:0007669"/>
    <property type="project" value="TreeGrafter"/>
</dbReference>
<dbReference type="Pfam" id="PF02770">
    <property type="entry name" value="Acyl-CoA_dh_M"/>
    <property type="match status" value="1"/>
</dbReference>
<dbReference type="InterPro" id="IPR037069">
    <property type="entry name" value="AcylCoA_DH/ox_N_sf"/>
</dbReference>
<keyword evidence="6 11" id="KW-0560">Oxidoreductase</keyword>
<dbReference type="Gene3D" id="2.40.110.10">
    <property type="entry name" value="Butyryl-CoA Dehydrogenase, subunit A, domain 2"/>
    <property type="match status" value="1"/>
</dbReference>
<evidence type="ECO:0000256" key="7">
    <source>
        <dbReference type="ARBA" id="ARBA00037899"/>
    </source>
</evidence>
<dbReference type="GO" id="GO:0046949">
    <property type="term" value="P:fatty-acyl-CoA biosynthetic process"/>
    <property type="evidence" value="ECO:0007669"/>
    <property type="project" value="TreeGrafter"/>
</dbReference>
<evidence type="ECO:0000256" key="10">
    <source>
        <dbReference type="ARBA" id="ARBA00049493"/>
    </source>
</evidence>
<dbReference type="InterPro" id="IPR046373">
    <property type="entry name" value="Acyl-CoA_Oxase/DH_mid-dom_sf"/>
</dbReference>
<dbReference type="GO" id="GO:0050660">
    <property type="term" value="F:flavin adenine dinucleotide binding"/>
    <property type="evidence" value="ECO:0007669"/>
    <property type="project" value="InterPro"/>
</dbReference>
<dbReference type="InterPro" id="IPR036250">
    <property type="entry name" value="AcylCo_DH-like_C"/>
</dbReference>
<comment type="pathway">
    <text evidence="7">Amino-acid metabolism; lysine degradation.</text>
</comment>
<dbReference type="PROSITE" id="PS00073">
    <property type="entry name" value="ACYL_COA_DH_2"/>
    <property type="match status" value="1"/>
</dbReference>
<organism evidence="15 16">
    <name type="scientific">Algoriphagus halophilus</name>
    <dbReference type="NCBI Taxonomy" id="226505"/>
    <lineage>
        <taxon>Bacteria</taxon>
        <taxon>Pseudomonadati</taxon>
        <taxon>Bacteroidota</taxon>
        <taxon>Cytophagia</taxon>
        <taxon>Cytophagales</taxon>
        <taxon>Cyclobacteriaceae</taxon>
        <taxon>Algoriphagus</taxon>
    </lineage>
</organism>
<dbReference type="EC" id="1.3.8.6" evidence="9"/>
<feature type="domain" description="Acyl-CoA oxidase/dehydrogenase middle" evidence="13">
    <location>
        <begin position="144"/>
        <end position="235"/>
    </location>
</feature>
<dbReference type="GO" id="GO:0004361">
    <property type="term" value="F:glutaryl-CoA dehydrogenase activity"/>
    <property type="evidence" value="ECO:0007669"/>
    <property type="project" value="UniProtKB-EC"/>
</dbReference>
<dbReference type="Proteomes" id="UP000185221">
    <property type="component" value="Unassembled WGS sequence"/>
</dbReference>
<dbReference type="FunFam" id="1.10.540.10:FF:000002">
    <property type="entry name" value="Acyl-CoA dehydrogenase FadE19"/>
    <property type="match status" value="1"/>
</dbReference>
<keyword evidence="16" id="KW-1185">Reference proteome</keyword>
<evidence type="ECO:0000256" key="9">
    <source>
        <dbReference type="ARBA" id="ARBA00039033"/>
    </source>
</evidence>
<name>A0A1N6DPZ1_9BACT</name>
<dbReference type="InterPro" id="IPR052033">
    <property type="entry name" value="Glutaryl-CoA_DH_mitochondrial"/>
</dbReference>
<dbReference type="InterPro" id="IPR006089">
    <property type="entry name" value="Acyl-CoA_DH_CS"/>
</dbReference>
<evidence type="ECO:0000313" key="15">
    <source>
        <dbReference type="EMBL" id="SIN72868.1"/>
    </source>
</evidence>
<dbReference type="RefSeq" id="WP_074223923.1">
    <property type="nucleotide sequence ID" value="NZ_FSRC01000001.1"/>
</dbReference>
<dbReference type="GO" id="GO:0000062">
    <property type="term" value="F:fatty-acyl-CoA binding"/>
    <property type="evidence" value="ECO:0007669"/>
    <property type="project" value="TreeGrafter"/>
</dbReference>
<dbReference type="Gene3D" id="1.20.140.10">
    <property type="entry name" value="Butyryl-CoA Dehydrogenase, subunit A, domain 3"/>
    <property type="match status" value="1"/>
</dbReference>
<dbReference type="InterPro" id="IPR009100">
    <property type="entry name" value="AcylCoA_DH/oxidase_NM_dom_sf"/>
</dbReference>
<protein>
    <recommendedName>
        <fullName evidence="9">glutaryl-CoA dehydrogenase (ETF)</fullName>
        <ecNumber evidence="9">1.3.8.6</ecNumber>
    </recommendedName>
</protein>
<dbReference type="PANTHER" id="PTHR42807">
    <property type="entry name" value="GLUTARYL-COA DEHYDROGENASE, MITOCHONDRIAL"/>
    <property type="match status" value="1"/>
</dbReference>
<feature type="domain" description="Acyl-CoA dehydrogenase/oxidase N-terminal" evidence="14">
    <location>
        <begin position="28"/>
        <end position="140"/>
    </location>
</feature>
<dbReference type="InterPro" id="IPR006091">
    <property type="entry name" value="Acyl-CoA_Oxase/DH_mid-dom"/>
</dbReference>
<evidence type="ECO:0000313" key="16">
    <source>
        <dbReference type="Proteomes" id="UP000185221"/>
    </source>
</evidence>
<dbReference type="SUPFAM" id="SSF47203">
    <property type="entry name" value="Acyl-CoA dehydrogenase C-terminal domain-like"/>
    <property type="match status" value="1"/>
</dbReference>
<dbReference type="InterPro" id="IPR013786">
    <property type="entry name" value="AcylCoA_DH/ox_N"/>
</dbReference>
<dbReference type="Pfam" id="PF02771">
    <property type="entry name" value="Acyl-CoA_dh_N"/>
    <property type="match status" value="1"/>
</dbReference>